<protein>
    <submittedName>
        <fullName evidence="3">EIF-2B alpha/beta/delta-related uncharacterized protein</fullName>
        <ecNumber evidence="3">5.3.1.23</ecNumber>
    </submittedName>
</protein>
<gene>
    <name evidence="3" type="ordered locus">Slip_1457</name>
</gene>
<dbReference type="InterPro" id="IPR005251">
    <property type="entry name" value="IF-M1Pi"/>
</dbReference>
<dbReference type="GO" id="GO:0019509">
    <property type="term" value="P:L-methionine salvage from methylthioadenosine"/>
    <property type="evidence" value="ECO:0007669"/>
    <property type="project" value="TreeGrafter"/>
</dbReference>
<dbReference type="EC" id="5.3.1.23" evidence="3"/>
<dbReference type="STRING" id="643648.Slip_1457"/>
<dbReference type="InterPro" id="IPR037171">
    <property type="entry name" value="NagB/RpiA_transferase-like"/>
</dbReference>
<dbReference type="NCBIfam" id="TIGR00524">
    <property type="entry name" value="eIF-2B_rel"/>
    <property type="match status" value="1"/>
</dbReference>
<dbReference type="OrthoDB" id="9803436at2"/>
<evidence type="ECO:0000313" key="3">
    <source>
        <dbReference type="EMBL" id="ADI02220.1"/>
    </source>
</evidence>
<keyword evidence="4" id="KW-1185">Reference proteome</keyword>
<accession>D7CND5</accession>
<dbReference type="PANTHER" id="PTHR43475">
    <property type="entry name" value="METHYLTHIORIBOSE-1-PHOSPHATE ISOMERASE"/>
    <property type="match status" value="1"/>
</dbReference>
<evidence type="ECO:0000256" key="2">
    <source>
        <dbReference type="ARBA" id="ARBA00023235"/>
    </source>
</evidence>
<reference evidence="3 4" key="2">
    <citation type="journal article" date="2010" name="Stand. Genomic Sci.">
        <title>Complete genome sequence of Syntrophothermus lipocalidus type strain (TGB-C1).</title>
        <authorList>
            <person name="Djao O.D."/>
            <person name="Zhang X."/>
            <person name="Lucas S."/>
            <person name="Lapidus A."/>
            <person name="Del Rio T.G."/>
            <person name="Nolan M."/>
            <person name="Tice H."/>
            <person name="Cheng J.F."/>
            <person name="Han C."/>
            <person name="Tapia R."/>
            <person name="Goodwin L."/>
            <person name="Pitluck S."/>
            <person name="Liolios K."/>
            <person name="Ivanova N."/>
            <person name="Mavromatis K."/>
            <person name="Mikhailova N."/>
            <person name="Ovchinnikova G."/>
            <person name="Pati A."/>
            <person name="Brambilla E."/>
            <person name="Chen A."/>
            <person name="Palaniappan K."/>
            <person name="Land M."/>
            <person name="Hauser L."/>
            <person name="Chang Y.J."/>
            <person name="Jeffries C.D."/>
            <person name="Rohde M."/>
            <person name="Sikorski J."/>
            <person name="Spring S."/>
            <person name="Goker M."/>
            <person name="Detter J.C."/>
            <person name="Woyke T."/>
            <person name="Bristow J."/>
            <person name="Eisen J.A."/>
            <person name="Markowitz V."/>
            <person name="Hugenholtz P."/>
            <person name="Kyrpides N.C."/>
            <person name="Klenk H.P."/>
        </authorList>
    </citation>
    <scope>NUCLEOTIDE SEQUENCE [LARGE SCALE GENOMIC DNA]</scope>
    <source>
        <strain evidence="4">DSM 12680 / TGB-C1</strain>
    </source>
</reference>
<dbReference type="InterPro" id="IPR000649">
    <property type="entry name" value="IF-2B-related"/>
</dbReference>
<keyword evidence="2 3" id="KW-0413">Isomerase</keyword>
<reference evidence="4" key="1">
    <citation type="journal article" date="2010" name="Stand. Genomic Sci.">
        <title>Complete genome sequence of Syntrophothermus lipocalidus type strain (TGB-C1T).</title>
        <authorList>
            <consortium name="US DOE Joint Genome Institute (JGI-PGF)"/>
            <person name="Djao O."/>
            <person name="Zhang X."/>
            <person name="Lucas S."/>
            <person name="Lapidus A."/>
            <person name="Glavina Del Rio T."/>
            <person name="Nolan M."/>
            <person name="Tice H."/>
            <person name="Cheng J."/>
            <person name="Han C."/>
            <person name="Tapia R."/>
            <person name="Goodwin L."/>
            <person name="Pitluck S."/>
            <person name="Liolios K."/>
            <person name="Ivanova N."/>
            <person name="Mavromatis K."/>
            <person name="Mikhailova N."/>
            <person name="Ovchinnikova G."/>
            <person name="Pati A."/>
            <person name="Brambilla E."/>
            <person name="Chen A."/>
            <person name="Palaniappan K."/>
            <person name="Land M."/>
            <person name="Hauser L."/>
            <person name="Chang Y."/>
            <person name="Jeffries C."/>
            <person name="Rohde M."/>
            <person name="Sikorski J."/>
            <person name="Spring S."/>
            <person name="Goker M."/>
            <person name="Detter J."/>
            <person name="Woyke T."/>
            <person name="Bristow J."/>
            <person name="Eisen J."/>
            <person name="Markowitz V."/>
            <person name="Hugenholtz P."/>
            <person name="Kyrpides N."/>
            <person name="Klenk H."/>
        </authorList>
    </citation>
    <scope>NUCLEOTIDE SEQUENCE [LARGE SCALE GENOMIC DNA]</scope>
    <source>
        <strain evidence="4">DSM 12680 / TGB-C1</strain>
    </source>
</reference>
<dbReference type="Gene3D" id="1.20.120.420">
    <property type="entry name" value="translation initiation factor eif-2b, domain 1"/>
    <property type="match status" value="1"/>
</dbReference>
<dbReference type="KEGG" id="slp:Slip_1457"/>
<name>D7CND5_SYNLT</name>
<dbReference type="InterPro" id="IPR011559">
    <property type="entry name" value="Initiation_fac_2B_a/b/d"/>
</dbReference>
<evidence type="ECO:0000313" key="4">
    <source>
        <dbReference type="Proteomes" id="UP000000378"/>
    </source>
</evidence>
<dbReference type="NCBIfam" id="TIGR00512">
    <property type="entry name" value="salvage_mtnA"/>
    <property type="match status" value="1"/>
</dbReference>
<dbReference type="GO" id="GO:0046523">
    <property type="term" value="F:S-methyl-5-thioribose-1-phosphate isomerase activity"/>
    <property type="evidence" value="ECO:0007669"/>
    <property type="project" value="UniProtKB-EC"/>
</dbReference>
<dbReference type="Pfam" id="PF01008">
    <property type="entry name" value="IF-2B"/>
    <property type="match status" value="1"/>
</dbReference>
<sequence>MQEPLLMDLRNNVYLEDDSLVIIDRRKLPTEQVPVVCRNYEEVARAIEDMVVQGAGDIAITAGYGLYLATKALERQGKTVKWEELEPVINRLKSTRPTGFHLAALLDRLKRDLAETNEEKEIPLSNRIQQYLETILDKQKVRSEKTGREAESLVKTGETVLTHCFAGPALFYMLRYARGNGKDVKVMCTETRPYLQGARLTAWSVSQLGVDTTLITDNMAAHFMSQGLINRVFVAADRVAIDGVVANKVGTLQLAIVANYYGIPFHVLGYGGPDRRTRSGKEIPIEYRDPSEVLEFRGIRITGPEVKAVYPAFDLTPPQLVTSIITDKGIFRPENINDYWTA</sequence>
<dbReference type="HOGENOM" id="CLU_016218_1_2_9"/>
<dbReference type="RefSeq" id="WP_013175622.1">
    <property type="nucleotide sequence ID" value="NC_014220.1"/>
</dbReference>
<evidence type="ECO:0000256" key="1">
    <source>
        <dbReference type="ARBA" id="ARBA00009117"/>
    </source>
</evidence>
<comment type="similarity">
    <text evidence="1">Belongs to the eIF-2B alpha/beta/delta subunits family. MtnA subfamily.</text>
</comment>
<dbReference type="InterPro" id="IPR027363">
    <property type="entry name" value="M1Pi_N"/>
</dbReference>
<dbReference type="PANTHER" id="PTHR43475:SF1">
    <property type="entry name" value="METHYLTHIORIBOSE-1-PHOSPHATE ISOMERASE"/>
    <property type="match status" value="1"/>
</dbReference>
<organism evidence="3 4">
    <name type="scientific">Syntrophothermus lipocalidus (strain DSM 12680 / TGB-C1)</name>
    <dbReference type="NCBI Taxonomy" id="643648"/>
    <lineage>
        <taxon>Bacteria</taxon>
        <taxon>Bacillati</taxon>
        <taxon>Bacillota</taxon>
        <taxon>Clostridia</taxon>
        <taxon>Eubacteriales</taxon>
        <taxon>Syntrophomonadaceae</taxon>
        <taxon>Syntrophothermus</taxon>
    </lineage>
</organism>
<dbReference type="Gene3D" id="3.40.50.10470">
    <property type="entry name" value="Translation initiation factor eif-2b, domain 2"/>
    <property type="match status" value="1"/>
</dbReference>
<dbReference type="eggNOG" id="COG0182">
    <property type="taxonomic scope" value="Bacteria"/>
</dbReference>
<dbReference type="AlphaFoldDB" id="D7CND5"/>
<dbReference type="Proteomes" id="UP000000378">
    <property type="component" value="Chromosome"/>
</dbReference>
<dbReference type="NCBIfam" id="NF004326">
    <property type="entry name" value="PRK05720.1"/>
    <property type="match status" value="1"/>
</dbReference>
<dbReference type="InterPro" id="IPR042529">
    <property type="entry name" value="IF_2B-like_C"/>
</dbReference>
<dbReference type="EMBL" id="CP002048">
    <property type="protein sequence ID" value="ADI02220.1"/>
    <property type="molecule type" value="Genomic_DNA"/>
</dbReference>
<proteinExistence type="inferred from homology"/>
<dbReference type="SUPFAM" id="SSF100950">
    <property type="entry name" value="NagB/RpiA/CoA transferase-like"/>
    <property type="match status" value="1"/>
</dbReference>